<proteinExistence type="predicted"/>
<reference evidence="5 6" key="1">
    <citation type="submission" date="2024-02" db="EMBL/GenBank/DDBJ databases">
        <title>Whole genome sequencing and characterization of Corynebacterium isolated from the ocular surface of dry eye disease sufferers.</title>
        <authorList>
            <person name="Naqvi M."/>
        </authorList>
    </citation>
    <scope>NUCLEOTIDE SEQUENCE [LARGE SCALE GENOMIC DNA]</scope>
    <source>
        <strain evidence="5 6">PCR27</strain>
    </source>
</reference>
<comment type="caution">
    <text evidence="5">The sequence shown here is derived from an EMBL/GenBank/DDBJ whole genome shotgun (WGS) entry which is preliminary data.</text>
</comment>
<dbReference type="EMBL" id="JBAHUZ010000016">
    <property type="protein sequence ID" value="MEJ4138941.1"/>
    <property type="molecule type" value="Genomic_DNA"/>
</dbReference>
<evidence type="ECO:0000256" key="1">
    <source>
        <dbReference type="ARBA" id="ARBA00022729"/>
    </source>
</evidence>
<keyword evidence="1 3" id="KW-0732">Signal</keyword>
<organism evidence="5 6">
    <name type="scientific">Corynebacterium marquesiae</name>
    <dbReference type="NCBI Taxonomy" id="2913503"/>
    <lineage>
        <taxon>Bacteria</taxon>
        <taxon>Bacillati</taxon>
        <taxon>Actinomycetota</taxon>
        <taxon>Actinomycetes</taxon>
        <taxon>Mycobacteriales</taxon>
        <taxon>Corynebacteriaceae</taxon>
        <taxon>Corynebacterium</taxon>
    </lineage>
</organism>
<dbReference type="Proteomes" id="UP001372244">
    <property type="component" value="Unassembled WGS sequence"/>
</dbReference>
<accession>A0ABU8P7N7</accession>
<feature type="chain" id="PRO_5045058611" evidence="3">
    <location>
        <begin position="19"/>
        <end position="335"/>
    </location>
</feature>
<dbReference type="Pfam" id="PF16729">
    <property type="entry name" value="DUF5067"/>
    <property type="match status" value="1"/>
</dbReference>
<evidence type="ECO:0000256" key="2">
    <source>
        <dbReference type="SAM" id="MobiDB-lite"/>
    </source>
</evidence>
<keyword evidence="6" id="KW-1185">Reference proteome</keyword>
<feature type="region of interest" description="Disordered" evidence="2">
    <location>
        <begin position="21"/>
        <end position="49"/>
    </location>
</feature>
<protein>
    <submittedName>
        <fullName evidence="5">DUF5067 domain-containing protein</fullName>
    </submittedName>
</protein>
<evidence type="ECO:0000313" key="5">
    <source>
        <dbReference type="EMBL" id="MEJ4138941.1"/>
    </source>
</evidence>
<feature type="region of interest" description="Disordered" evidence="2">
    <location>
        <begin position="290"/>
        <end position="335"/>
    </location>
</feature>
<evidence type="ECO:0000256" key="3">
    <source>
        <dbReference type="SAM" id="SignalP"/>
    </source>
</evidence>
<name>A0ABU8P7N7_9CORY</name>
<evidence type="ECO:0000259" key="4">
    <source>
        <dbReference type="Pfam" id="PF16729"/>
    </source>
</evidence>
<feature type="domain" description="DUF5067" evidence="4">
    <location>
        <begin position="163"/>
        <end position="288"/>
    </location>
</feature>
<dbReference type="InterPro" id="IPR029050">
    <property type="entry name" value="Immunoprotect_excell_Ig-like"/>
</dbReference>
<evidence type="ECO:0000313" key="6">
    <source>
        <dbReference type="Proteomes" id="UP001372244"/>
    </source>
</evidence>
<feature type="signal peptide" evidence="3">
    <location>
        <begin position="1"/>
        <end position="18"/>
    </location>
</feature>
<feature type="compositionally biased region" description="Low complexity" evidence="2">
    <location>
        <begin position="25"/>
        <end position="46"/>
    </location>
</feature>
<feature type="compositionally biased region" description="Basic and acidic residues" evidence="2">
    <location>
        <begin position="314"/>
        <end position="335"/>
    </location>
</feature>
<dbReference type="RefSeq" id="WP_284768433.1">
    <property type="nucleotide sequence ID" value="NZ_JASPGH010000023.1"/>
</dbReference>
<dbReference type="Gene3D" id="2.60.40.1240">
    <property type="match status" value="1"/>
</dbReference>
<sequence>MRHITVPFLIAAALTLSACSADSDQSPSINSDENSSNSQDSNASSNEDAKDVIGTWEQKIGEGDHKSTFTASVTEEVITVEWDYGSDNDEPLWIGTFDAAKAAKGETVASKKDAGGVDAVSDAMMPDTLDFKLEDDQLKFTFNTDNVSLDVALKKFSDEPKTKNELQNTDSTRSFKDNTLELPTATVKITGHHVIDPGSPGNRIGDKPIIVFDYEMTNKTDKELRTADFSSLFTAIQDNDENSINELKTGFSEYIDTDNMLDKIKKGGTVKSSAAFELDDLTTPVELVAREKYGEEEVGSQTYKLEESTPMDPAPKDEDSSPELPKKKEKDTHSI</sequence>
<dbReference type="PROSITE" id="PS51257">
    <property type="entry name" value="PROKAR_LIPOPROTEIN"/>
    <property type="match status" value="1"/>
</dbReference>
<dbReference type="InterPro" id="IPR031989">
    <property type="entry name" value="DUF5067"/>
</dbReference>
<gene>
    <name evidence="5" type="ORF">V5S76_07405</name>
</gene>